<proteinExistence type="predicted"/>
<comment type="caution">
    <text evidence="1">The sequence shown here is derived from an EMBL/GenBank/DDBJ whole genome shotgun (WGS) entry which is preliminary data.</text>
</comment>
<name>A0ACC1PJ12_9PEZI</name>
<dbReference type="Proteomes" id="UP001143856">
    <property type="component" value="Unassembled WGS sequence"/>
</dbReference>
<evidence type="ECO:0000313" key="1">
    <source>
        <dbReference type="EMBL" id="KAJ2992549.1"/>
    </source>
</evidence>
<keyword evidence="2" id="KW-1185">Reference proteome</keyword>
<accession>A0ACC1PJ12</accession>
<gene>
    <name evidence="1" type="ORF">NUW58_g2128</name>
</gene>
<dbReference type="EMBL" id="JAPDGR010000261">
    <property type="protein sequence ID" value="KAJ2992549.1"/>
    <property type="molecule type" value="Genomic_DNA"/>
</dbReference>
<reference evidence="1" key="1">
    <citation type="submission" date="2022-10" db="EMBL/GenBank/DDBJ databases">
        <title>Genome Sequence of Xylaria curta.</title>
        <authorList>
            <person name="Buettner E."/>
        </authorList>
    </citation>
    <scope>NUCLEOTIDE SEQUENCE</scope>
    <source>
        <strain evidence="1">Babe10</strain>
    </source>
</reference>
<sequence>MGLPFQCLSPLGNGSLFCAAKGCSILTFDLGDKSESLFSWSHPSLKQAKGANQAKETHEAPEDGSRTGQQPPSKRRKLGSDDAESNAGSEDAQGAPDTPANGEEKQKKGKAKGTPPKPEVPFVVLLTATEDGSHVIAVTGQDKTLWVFEHDGKGSLAEVSQRPMPKRPCSLALTADGQTILSADKFGDVYALPLVPKPEEGSMSTPASASSTPAPVSSQPLHGANVFHFVHSQRNRRALEDQKRQREANARRDLPKEGPKFAHEVLLGHVSMLTYVMTLNDSQNRPYIVTADRDEHIRVSRGVPQAHVIETYCLGHGSFVNALCNPRSRCNILISGGGDNELFVWDWLAGKLLDTVDLLAHVRKVLPDATKIAVVRLMAYEVDDECHVVAICERVPALFVFQLRADNTLTHGGTIELGGNALDITTLGGAHQALLVAVDATSSGGEVLVFERDGKSWVPRESIRGTIDTNELLPVSREDLDKALYTVENLRKTGNEEGDDEVAPETLEQSPETKLE</sequence>
<evidence type="ECO:0000313" key="2">
    <source>
        <dbReference type="Proteomes" id="UP001143856"/>
    </source>
</evidence>
<organism evidence="1 2">
    <name type="scientific">Xylaria curta</name>
    <dbReference type="NCBI Taxonomy" id="42375"/>
    <lineage>
        <taxon>Eukaryota</taxon>
        <taxon>Fungi</taxon>
        <taxon>Dikarya</taxon>
        <taxon>Ascomycota</taxon>
        <taxon>Pezizomycotina</taxon>
        <taxon>Sordariomycetes</taxon>
        <taxon>Xylariomycetidae</taxon>
        <taxon>Xylariales</taxon>
        <taxon>Xylariaceae</taxon>
        <taxon>Xylaria</taxon>
    </lineage>
</organism>
<protein>
    <submittedName>
        <fullName evidence="1">Uncharacterized protein</fullName>
    </submittedName>
</protein>